<dbReference type="Pfam" id="PF14248">
    <property type="entry name" value="DUF4345"/>
    <property type="match status" value="1"/>
</dbReference>
<name>A0A1I6M7F4_9RHOB</name>
<dbReference type="InterPro" id="IPR025597">
    <property type="entry name" value="DUF4345"/>
</dbReference>
<dbReference type="STRING" id="1123755.SAMN05444714_1335"/>
<reference evidence="2 3" key="1">
    <citation type="submission" date="2016-10" db="EMBL/GenBank/DDBJ databases">
        <authorList>
            <person name="de Groot N.N."/>
        </authorList>
    </citation>
    <scope>NUCLEOTIDE SEQUENCE [LARGE SCALE GENOMIC DNA]</scope>
    <source>
        <strain evidence="2 3">DSM 29433</strain>
    </source>
</reference>
<accession>A0A1I6M7F4</accession>
<keyword evidence="1" id="KW-1133">Transmembrane helix</keyword>
<sequence length="115" mass="11954">MDILNILFALASIGLGVFGWLAPKYTMGQLDMSGGDSTMALSEVRASAGALFVGMGVGALLIGTPTAYAMLGFCWCGAAVGRATSLVIDGRFKKKWIYFIVEAAVGVPAVFLNLA</sequence>
<dbReference type="AlphaFoldDB" id="A0A1I6M7F4"/>
<protein>
    <recommendedName>
        <fullName evidence="4">DUF4345 domain-containing protein</fullName>
    </recommendedName>
</protein>
<dbReference type="OrthoDB" id="7859418at2"/>
<evidence type="ECO:0008006" key="4">
    <source>
        <dbReference type="Google" id="ProtNLM"/>
    </source>
</evidence>
<dbReference type="EMBL" id="FOZM01000001">
    <property type="protein sequence ID" value="SFS11624.1"/>
    <property type="molecule type" value="Genomic_DNA"/>
</dbReference>
<dbReference type="Proteomes" id="UP000198926">
    <property type="component" value="Unassembled WGS sequence"/>
</dbReference>
<evidence type="ECO:0000313" key="2">
    <source>
        <dbReference type="EMBL" id="SFS11624.1"/>
    </source>
</evidence>
<dbReference type="RefSeq" id="WP_090205521.1">
    <property type="nucleotide sequence ID" value="NZ_FOZM01000001.1"/>
</dbReference>
<evidence type="ECO:0000313" key="3">
    <source>
        <dbReference type="Proteomes" id="UP000198926"/>
    </source>
</evidence>
<evidence type="ECO:0000256" key="1">
    <source>
        <dbReference type="SAM" id="Phobius"/>
    </source>
</evidence>
<organism evidence="2 3">
    <name type="scientific">Yoonia litorea</name>
    <dbReference type="NCBI Taxonomy" id="1123755"/>
    <lineage>
        <taxon>Bacteria</taxon>
        <taxon>Pseudomonadati</taxon>
        <taxon>Pseudomonadota</taxon>
        <taxon>Alphaproteobacteria</taxon>
        <taxon>Rhodobacterales</taxon>
        <taxon>Paracoccaceae</taxon>
        <taxon>Yoonia</taxon>
    </lineage>
</organism>
<feature type="transmembrane region" description="Helical" evidence="1">
    <location>
        <begin position="6"/>
        <end position="23"/>
    </location>
</feature>
<keyword evidence="3" id="KW-1185">Reference proteome</keyword>
<proteinExistence type="predicted"/>
<keyword evidence="1" id="KW-0472">Membrane</keyword>
<gene>
    <name evidence="2" type="ORF">SAMN05444714_1335</name>
</gene>
<feature type="transmembrane region" description="Helical" evidence="1">
    <location>
        <begin position="96"/>
        <end position="114"/>
    </location>
</feature>
<keyword evidence="1" id="KW-0812">Transmembrane</keyword>